<organism evidence="3">
    <name type="scientific">Dictyoglomus thermophilum</name>
    <dbReference type="NCBI Taxonomy" id="14"/>
    <lineage>
        <taxon>Bacteria</taxon>
        <taxon>Pseudomonadati</taxon>
        <taxon>Dictyoglomota</taxon>
        <taxon>Dictyoglomia</taxon>
        <taxon>Dictyoglomales</taxon>
        <taxon>Dictyoglomaceae</taxon>
        <taxon>Dictyoglomus</taxon>
    </lineage>
</organism>
<dbReference type="InterPro" id="IPR001322">
    <property type="entry name" value="Lamin_tail_dom"/>
</dbReference>
<dbReference type="Pfam" id="PF00932">
    <property type="entry name" value="LTD"/>
    <property type="match status" value="2"/>
</dbReference>
<evidence type="ECO:0000313" key="3">
    <source>
        <dbReference type="EMBL" id="HFX12925.1"/>
    </source>
</evidence>
<feature type="domain" description="LTD" evidence="2">
    <location>
        <begin position="327"/>
        <end position="471"/>
    </location>
</feature>
<feature type="domain" description="LTD" evidence="2">
    <location>
        <begin position="154"/>
        <end position="295"/>
    </location>
</feature>
<protein>
    <submittedName>
        <fullName evidence="3">Prepilin-type N-terminal cleavage/methylation domain-containing protein</fullName>
    </submittedName>
</protein>
<reference evidence="3" key="1">
    <citation type="journal article" date="2020" name="mSystems">
        <title>Genome- and Community-Level Interaction Insights into Carbon Utilization and Element Cycling Functions of Hydrothermarchaeota in Hydrothermal Sediment.</title>
        <authorList>
            <person name="Zhou Z."/>
            <person name="Liu Y."/>
            <person name="Xu W."/>
            <person name="Pan J."/>
            <person name="Luo Z.H."/>
            <person name="Li M."/>
        </authorList>
    </citation>
    <scope>NUCLEOTIDE SEQUENCE [LARGE SCALE GENOMIC DNA]</scope>
    <source>
        <strain evidence="3">SpSt-81</strain>
    </source>
</reference>
<name>A0A7C3RVJ2_DICTH</name>
<dbReference type="SUPFAM" id="SSF74853">
    <property type="entry name" value="Lamin A/C globular tail domain"/>
    <property type="match status" value="2"/>
</dbReference>
<keyword evidence="1" id="KW-0472">Membrane</keyword>
<comment type="caution">
    <text evidence="3">The sequence shown here is derived from an EMBL/GenBank/DDBJ whole genome shotgun (WGS) entry which is preliminary data.</text>
</comment>
<proteinExistence type="predicted"/>
<sequence>MRNGLTLIEVIIGVLILGMIALLLANVLIGTIDLFGRKQESQEIFSNAQIILDRLTREIRQGSQVLDISSATDTLGKLSIQLCTGDIRSFSYTLYNGKYYFTVDGEIQAGPIKELRFIGYDFNGTYTTLTSTIRTLSITLVMDNNEKHMTLVSLRTQVQPQLSGIFITEIMYYPASLDKNGNSQDERDMEFIVLYNGTTYTVNLYGWRVNRTTRIFDSPSGSFLLTPGNYAIIGGKDSNLTNFYNLPSSYLYLKTQQRGLYSANGEMPDNYGSVVIEDDRQNVIDQVDYSYTWGGYPSGNNYYSLLRKSISAPSNDPSNWRNSLCLNYYTSSLYVYCLIPRLIINEVMYYPPTFDRSGNNRGERNMEFIELYNPTTQTINIQNWSINNNRFNTVVVGSWNIPPNGYAIIGGSNSTLNTSYNIPGSYTYIRTRNSGLGGGTSLLPNNSGNVVLRDNYNNIVDQVSYSLTWGGYRVYLSQPPNYYYYHYSLERKHIFGNSQDPANWESSNILNYYFLRLRKIGSIIYYYHYYSYCTPASKNSIMP</sequence>
<feature type="transmembrane region" description="Helical" evidence="1">
    <location>
        <begin position="7"/>
        <end position="29"/>
    </location>
</feature>
<dbReference type="AlphaFoldDB" id="A0A7C3RVJ2"/>
<dbReference type="NCBIfam" id="TIGR02532">
    <property type="entry name" value="IV_pilin_GFxxxE"/>
    <property type="match status" value="1"/>
</dbReference>
<keyword evidence="1" id="KW-0812">Transmembrane</keyword>
<evidence type="ECO:0000256" key="1">
    <source>
        <dbReference type="SAM" id="Phobius"/>
    </source>
</evidence>
<dbReference type="PROSITE" id="PS51841">
    <property type="entry name" value="LTD"/>
    <property type="match status" value="2"/>
</dbReference>
<gene>
    <name evidence="3" type="ORF">ENW00_02045</name>
</gene>
<accession>A0A7C3RVJ2</accession>
<keyword evidence="1" id="KW-1133">Transmembrane helix</keyword>
<evidence type="ECO:0000259" key="2">
    <source>
        <dbReference type="PROSITE" id="PS51841"/>
    </source>
</evidence>
<dbReference type="EMBL" id="DTIN01000009">
    <property type="protein sequence ID" value="HFX12925.1"/>
    <property type="molecule type" value="Genomic_DNA"/>
</dbReference>
<dbReference type="InterPro" id="IPR036415">
    <property type="entry name" value="Lamin_tail_dom_sf"/>
</dbReference>
<dbReference type="InterPro" id="IPR012902">
    <property type="entry name" value="N_methyl_site"/>
</dbReference>